<dbReference type="GO" id="GO:1901605">
    <property type="term" value="P:alpha-amino acid metabolic process"/>
    <property type="evidence" value="ECO:0007669"/>
    <property type="project" value="TreeGrafter"/>
</dbReference>
<dbReference type="InterPro" id="IPR015421">
    <property type="entry name" value="PyrdxlP-dep_Trfase_major"/>
</dbReference>
<reference evidence="8 9" key="1">
    <citation type="submission" date="2016-06" db="EMBL/GenBank/DDBJ databases">
        <title>Evolution of pathogenesis and genome organization in the Tremellales.</title>
        <authorList>
            <person name="Cuomo C."/>
            <person name="Litvintseva A."/>
            <person name="Heitman J."/>
            <person name="Chen Y."/>
            <person name="Sun S."/>
            <person name="Springer D."/>
            <person name="Dromer F."/>
            <person name="Young S."/>
            <person name="Zeng Q."/>
            <person name="Chapman S."/>
            <person name="Gujja S."/>
            <person name="Saif S."/>
            <person name="Birren B."/>
        </authorList>
    </citation>
    <scope>NUCLEOTIDE SEQUENCE [LARGE SCALE GENOMIC DNA]</scope>
    <source>
        <strain evidence="8 9">CBS 7118</strain>
    </source>
</reference>
<evidence type="ECO:0000256" key="3">
    <source>
        <dbReference type="ARBA" id="ARBA00022576"/>
    </source>
</evidence>
<comment type="cofactor">
    <cofactor evidence="1">
        <name>pyridoxal 5'-phosphate</name>
        <dbReference type="ChEBI" id="CHEBI:597326"/>
    </cofactor>
</comment>
<dbReference type="EMBL" id="AWGH01000009">
    <property type="protein sequence ID" value="ODN98539.1"/>
    <property type="molecule type" value="Genomic_DNA"/>
</dbReference>
<evidence type="ECO:0000256" key="2">
    <source>
        <dbReference type="ARBA" id="ARBA00007441"/>
    </source>
</evidence>
<dbReference type="GO" id="GO:0030170">
    <property type="term" value="F:pyridoxal phosphate binding"/>
    <property type="evidence" value="ECO:0007669"/>
    <property type="project" value="InterPro"/>
</dbReference>
<feature type="domain" description="Aminotransferase class I/classII large" evidence="7">
    <location>
        <begin position="133"/>
        <end position="393"/>
    </location>
</feature>
<accession>A0A1E3JCF3</accession>
<dbReference type="GeneID" id="30192998"/>
<dbReference type="AlphaFoldDB" id="A0A1E3JCF3"/>
<evidence type="ECO:0000256" key="1">
    <source>
        <dbReference type="ARBA" id="ARBA00001933"/>
    </source>
</evidence>
<dbReference type="SUPFAM" id="SSF53383">
    <property type="entry name" value="PLP-dependent transferases"/>
    <property type="match status" value="1"/>
</dbReference>
<evidence type="ECO:0000256" key="4">
    <source>
        <dbReference type="ARBA" id="ARBA00022679"/>
    </source>
</evidence>
<keyword evidence="3 8" id="KW-0032">Aminotransferase</keyword>
<evidence type="ECO:0000256" key="6">
    <source>
        <dbReference type="SAM" id="MobiDB-lite"/>
    </source>
</evidence>
<dbReference type="RefSeq" id="XP_019032401.1">
    <property type="nucleotide sequence ID" value="XM_019175911.1"/>
</dbReference>
<protein>
    <submittedName>
        <fullName evidence="8">Aromatic amino acid aminotransferase I</fullName>
    </submittedName>
</protein>
<dbReference type="Proteomes" id="UP000094819">
    <property type="component" value="Unassembled WGS sequence"/>
</dbReference>
<evidence type="ECO:0000313" key="8">
    <source>
        <dbReference type="EMBL" id="ODN98539.1"/>
    </source>
</evidence>
<dbReference type="InterPro" id="IPR050859">
    <property type="entry name" value="Class-I_PLP-dep_aminotransf"/>
</dbReference>
<comment type="caution">
    <text evidence="8">The sequence shown here is derived from an EMBL/GenBank/DDBJ whole genome shotgun (WGS) entry which is preliminary data.</text>
</comment>
<dbReference type="Gene3D" id="3.40.640.10">
    <property type="entry name" value="Type I PLP-dependent aspartate aminotransferase-like (Major domain)"/>
    <property type="match status" value="1"/>
</dbReference>
<gene>
    <name evidence="8" type="ORF">L198_03785</name>
</gene>
<proteinExistence type="inferred from homology"/>
<dbReference type="PANTHER" id="PTHR42790">
    <property type="entry name" value="AMINOTRANSFERASE"/>
    <property type="match status" value="1"/>
</dbReference>
<comment type="similarity">
    <text evidence="2">Belongs to the class-I pyridoxal-phosphate-dependent aminotransferase family.</text>
</comment>
<keyword evidence="5" id="KW-0663">Pyridoxal phosphate</keyword>
<organism evidence="8 9">
    <name type="scientific">Cryptococcus wingfieldii CBS 7118</name>
    <dbReference type="NCBI Taxonomy" id="1295528"/>
    <lineage>
        <taxon>Eukaryota</taxon>
        <taxon>Fungi</taxon>
        <taxon>Dikarya</taxon>
        <taxon>Basidiomycota</taxon>
        <taxon>Agaricomycotina</taxon>
        <taxon>Tremellomycetes</taxon>
        <taxon>Tremellales</taxon>
        <taxon>Cryptococcaceae</taxon>
        <taxon>Cryptococcus</taxon>
    </lineage>
</organism>
<dbReference type="InterPro" id="IPR015424">
    <property type="entry name" value="PyrdxlP-dep_Trfase"/>
</dbReference>
<evidence type="ECO:0000313" key="9">
    <source>
        <dbReference type="Proteomes" id="UP000094819"/>
    </source>
</evidence>
<keyword evidence="9" id="KW-1185">Reference proteome</keyword>
<feature type="region of interest" description="Disordered" evidence="6">
    <location>
        <begin position="1"/>
        <end position="21"/>
    </location>
</feature>
<keyword evidence="4 8" id="KW-0808">Transferase</keyword>
<name>A0A1E3JCF3_9TREE</name>
<dbReference type="InterPro" id="IPR004839">
    <property type="entry name" value="Aminotransferase_I/II_large"/>
</dbReference>
<evidence type="ECO:0000259" key="7">
    <source>
        <dbReference type="Pfam" id="PF00155"/>
    </source>
</evidence>
<dbReference type="OrthoDB" id="691673at2759"/>
<sequence>MDSSFAIPAQHNAHTTSRLPDAQDMTRHLNRLAKHREANALKELYKYMAVPGMITMAGGIPHPEVFPFETISATIYQYNAFPLNPPRTPEKEKKSLLSWLFPSKAESPTVSFTIPKYASGATNPLTIELSTSLQYQSATGPPALPLFLREYVSKVYKPAYADWDVLINVGATDGWGKICAMLLEVGDAILVEEWTYPGAENTFVPYEVERVPIKMDGEGLLPGHLEDVLGNWDEETRGKRRPHVLYTIPTGQNPTGATMQAERKQEIYKICQKYDVVICEDEPYYCLYTGEWTPKDTKHERSIVAQRQIEAEMKEGSEGNQAFIDALPPSFLAFDTDGRVIRMDTFSKTSAPGSRLGWITSSPLFIERLTRATEATTQAPSGFATALTASMIQQWGFEGYIRWLRGIKALYNMRKTWLCDIFQEVFHLEFNESSSLFPERSRTVTCYSKRTQNAWDEKTGKRSRALVTFIPPTGIPADTSIAGMFIFLGVHFKEHPDYHALSQQGEDATLTLTKKLWELLADNLVLFAPGWGFDAGGEHAIGGKGFGYYRLAFSVATHKEFHDGITRFSEVLHQFFRIK</sequence>
<dbReference type="Pfam" id="PF00155">
    <property type="entry name" value="Aminotran_1_2"/>
    <property type="match status" value="1"/>
</dbReference>
<dbReference type="CDD" id="cd00609">
    <property type="entry name" value="AAT_like"/>
    <property type="match status" value="1"/>
</dbReference>
<dbReference type="GO" id="GO:0008483">
    <property type="term" value="F:transaminase activity"/>
    <property type="evidence" value="ECO:0007669"/>
    <property type="project" value="UniProtKB-KW"/>
</dbReference>
<evidence type="ECO:0000256" key="5">
    <source>
        <dbReference type="ARBA" id="ARBA00022898"/>
    </source>
</evidence>
<dbReference type="PANTHER" id="PTHR42790:SF1">
    <property type="entry name" value="AROMATIC AMINO ACID AMINOTRANSFERASE, HYPOTHETICAL (EUROFUNG)"/>
    <property type="match status" value="1"/>
</dbReference>